<organism evidence="1">
    <name type="scientific">hydrothermal vent metagenome</name>
    <dbReference type="NCBI Taxonomy" id="652676"/>
    <lineage>
        <taxon>unclassified sequences</taxon>
        <taxon>metagenomes</taxon>
        <taxon>ecological metagenomes</taxon>
    </lineage>
</organism>
<dbReference type="EMBL" id="UOEC01000161">
    <property type="protein sequence ID" value="VAV99324.1"/>
    <property type="molecule type" value="Genomic_DNA"/>
</dbReference>
<protein>
    <recommendedName>
        <fullName evidence="2">Adenylate cyclase</fullName>
    </recommendedName>
</protein>
<dbReference type="AlphaFoldDB" id="A0A3B0RZH0"/>
<reference evidence="1" key="1">
    <citation type="submission" date="2018-06" db="EMBL/GenBank/DDBJ databases">
        <authorList>
            <person name="Zhirakovskaya E."/>
        </authorList>
    </citation>
    <scope>NUCLEOTIDE SEQUENCE</scope>
</reference>
<proteinExistence type="predicted"/>
<evidence type="ECO:0000313" key="1">
    <source>
        <dbReference type="EMBL" id="VAV99324.1"/>
    </source>
</evidence>
<dbReference type="Pfam" id="PF11294">
    <property type="entry name" value="DUF3095"/>
    <property type="match status" value="1"/>
</dbReference>
<dbReference type="InterPro" id="IPR021445">
    <property type="entry name" value="DUF3095"/>
</dbReference>
<gene>
    <name evidence="1" type="ORF">MNBD_ALPHA08-1846</name>
</gene>
<evidence type="ECO:0008006" key="2">
    <source>
        <dbReference type="Google" id="ProtNLM"/>
    </source>
</evidence>
<accession>A0A3B0RZH0</accession>
<sequence length="396" mass="43555">MTTDFYASLPVFKEFSQFSDFSSYTDVPGDWVVMISDVVGSTKAIQEGRYKDVNMVGAASITAVLNACGETPVPFVFGGDGGTIVVPPELRDAAGQALCALKDKSQEIFGLQLRAGAVPVAVLREKGVSVKIRKFELSKGNFLAMFAGGGMELADELLKSTTEPNPYLLQSGPDTREPDLEGLSCRWEPLKATKGKMLTMMIKAVADNANDERKLLSKIMASIEKELGDEARKAAPASKKSLHFRWPPRGLLQEARMGDVSKPYWRRLSWVVVTSLVQLWCERFGTSFGGYDAVKYGEEMRSNTDFRKFDGILRMVLDVSDRQVENIDQYLAGELACGKLVYGTHVADTALMTCMVFSLEQSEHVHFVDGSNGGFAMAAIDFKRRMGDLKTEKNSA</sequence>
<name>A0A3B0RZH0_9ZZZZ</name>